<evidence type="ECO:0000313" key="2">
    <source>
        <dbReference type="Proteomes" id="UP001165395"/>
    </source>
</evidence>
<dbReference type="Proteomes" id="UP001165395">
    <property type="component" value="Unassembled WGS sequence"/>
</dbReference>
<dbReference type="RefSeq" id="WP_227181910.1">
    <property type="nucleotide sequence ID" value="NZ_JAJBZT010000012.1"/>
</dbReference>
<organism evidence="1 2">
    <name type="scientific">Leeia speluncae</name>
    <dbReference type="NCBI Taxonomy" id="2884804"/>
    <lineage>
        <taxon>Bacteria</taxon>
        <taxon>Pseudomonadati</taxon>
        <taxon>Pseudomonadota</taxon>
        <taxon>Betaproteobacteria</taxon>
        <taxon>Neisseriales</taxon>
        <taxon>Leeiaceae</taxon>
        <taxon>Leeia</taxon>
    </lineage>
</organism>
<evidence type="ECO:0000313" key="1">
    <source>
        <dbReference type="EMBL" id="MCB6185078.1"/>
    </source>
</evidence>
<comment type="caution">
    <text evidence="1">The sequence shown here is derived from an EMBL/GenBank/DDBJ whole genome shotgun (WGS) entry which is preliminary data.</text>
</comment>
<accession>A0ABS8DA37</accession>
<sequence length="190" mass="22025">MSEKPLKISHPLYILLVEKQLDDFSIKDLVRLIEEQFGANFFGELSYTQIYNLLYNNIYRLLKKQLLTSYHEESKGTRFKKTLVFSQTKFSYDQLSTSSDKDREISQRPLTQEKLIAELKTSLGMKEKDLQTTLSEVEEYKLMFAKYPGLKEAIAVNYENAVEEISRLYGKIKAIETVLNQMKYGGSGCC</sequence>
<keyword evidence="2" id="KW-1185">Reference proteome</keyword>
<reference evidence="1" key="1">
    <citation type="submission" date="2021-10" db="EMBL/GenBank/DDBJ databases">
        <title>The complete genome sequence of Leeia sp. TBRC 13508.</title>
        <authorList>
            <person name="Charoenyingcharoen P."/>
            <person name="Yukphan P."/>
        </authorList>
    </citation>
    <scope>NUCLEOTIDE SEQUENCE</scope>
    <source>
        <strain evidence="1">TBRC 13508</strain>
    </source>
</reference>
<gene>
    <name evidence="1" type="ORF">LIN78_16140</name>
</gene>
<dbReference type="EMBL" id="JAJBZT010000012">
    <property type="protein sequence ID" value="MCB6185078.1"/>
    <property type="molecule type" value="Genomic_DNA"/>
</dbReference>
<protein>
    <submittedName>
        <fullName evidence="1">Uncharacterized protein</fullName>
    </submittedName>
</protein>
<proteinExistence type="predicted"/>
<name>A0ABS8DA37_9NEIS</name>